<dbReference type="InterPro" id="IPR002059">
    <property type="entry name" value="CSP_DNA-bd"/>
</dbReference>
<dbReference type="SMART" id="SM00357">
    <property type="entry name" value="CSP"/>
    <property type="match status" value="1"/>
</dbReference>
<gene>
    <name evidence="5" type="ORF">CVLEPA_LOCUS21565</name>
</gene>
<dbReference type="InterPro" id="IPR052069">
    <property type="entry name" value="Ca-reg_mRNA-binding_domain"/>
</dbReference>
<comment type="caution">
    <text evidence="5">The sequence shown here is derived from an EMBL/GenBank/DDBJ whole genome shotgun (WGS) entry which is preliminary data.</text>
</comment>
<organism evidence="5 6">
    <name type="scientific">Clavelina lepadiformis</name>
    <name type="common">Light-bulb sea squirt</name>
    <name type="synonym">Ascidia lepadiformis</name>
    <dbReference type="NCBI Taxonomy" id="159417"/>
    <lineage>
        <taxon>Eukaryota</taxon>
        <taxon>Metazoa</taxon>
        <taxon>Chordata</taxon>
        <taxon>Tunicata</taxon>
        <taxon>Ascidiacea</taxon>
        <taxon>Aplousobranchia</taxon>
        <taxon>Clavelinidae</taxon>
        <taxon>Clavelina</taxon>
    </lineage>
</organism>
<keyword evidence="3" id="KW-0732">Signal</keyword>
<proteinExistence type="predicted"/>
<sequence>MPLRHPLNSHIGHCKIILFLFRMSLMGSVSGKKEASGDTAKQSPIKIPHNRPRLSHDGDSSYVTPTASPSSEHRFLVPSPMVTRRTRTYSASRRATEGPMHHGECTFFSRSRGHGFIQPTDGSSEEPIFMHVSDIESEYVPMPGDRITFKLTRIPPKNEKFQAVEVRIVGLCLDEKNAHHHVRWDGSPSGI</sequence>
<protein>
    <recommendedName>
        <fullName evidence="4">CSD domain-containing protein</fullName>
    </recommendedName>
</protein>
<dbReference type="InterPro" id="IPR011129">
    <property type="entry name" value="CSD"/>
</dbReference>
<feature type="domain" description="CSD" evidence="4">
    <location>
        <begin position="100"/>
        <end position="168"/>
    </location>
</feature>
<dbReference type="PANTHER" id="PTHR12962:SF1">
    <property type="entry name" value="COLD SHOCK DOMAIN-CONTAINING PROTEIN CG9705"/>
    <property type="match status" value="1"/>
</dbReference>
<feature type="compositionally biased region" description="Polar residues" evidence="2">
    <location>
        <begin position="61"/>
        <end position="70"/>
    </location>
</feature>
<evidence type="ECO:0000259" key="4">
    <source>
        <dbReference type="PROSITE" id="PS51857"/>
    </source>
</evidence>
<keyword evidence="6" id="KW-1185">Reference proteome</keyword>
<evidence type="ECO:0000256" key="2">
    <source>
        <dbReference type="SAM" id="MobiDB-lite"/>
    </source>
</evidence>
<dbReference type="Proteomes" id="UP001642483">
    <property type="component" value="Unassembled WGS sequence"/>
</dbReference>
<dbReference type="PANTHER" id="PTHR12962">
    <property type="entry name" value="CALCIUM-REGULATED HEAT STABLE PROTEIN CRHSP-24-RELATED"/>
    <property type="match status" value="1"/>
</dbReference>
<feature type="chain" id="PRO_5046570217" description="CSD domain-containing protein" evidence="3">
    <location>
        <begin position="32"/>
        <end position="191"/>
    </location>
</feature>
<keyword evidence="1" id="KW-0597">Phosphoprotein</keyword>
<evidence type="ECO:0000256" key="3">
    <source>
        <dbReference type="SAM" id="SignalP"/>
    </source>
</evidence>
<dbReference type="InterPro" id="IPR012340">
    <property type="entry name" value="NA-bd_OB-fold"/>
</dbReference>
<evidence type="ECO:0000313" key="5">
    <source>
        <dbReference type="EMBL" id="CAK8689581.1"/>
    </source>
</evidence>
<name>A0ABP0GFF8_CLALP</name>
<dbReference type="Gene3D" id="2.40.50.140">
    <property type="entry name" value="Nucleic acid-binding proteins"/>
    <property type="match status" value="1"/>
</dbReference>
<dbReference type="EMBL" id="CAWYQH010000108">
    <property type="protein sequence ID" value="CAK8689581.1"/>
    <property type="molecule type" value="Genomic_DNA"/>
</dbReference>
<feature type="region of interest" description="Disordered" evidence="2">
    <location>
        <begin position="30"/>
        <end position="74"/>
    </location>
</feature>
<reference evidence="5 6" key="1">
    <citation type="submission" date="2024-02" db="EMBL/GenBank/DDBJ databases">
        <authorList>
            <person name="Daric V."/>
            <person name="Darras S."/>
        </authorList>
    </citation>
    <scope>NUCLEOTIDE SEQUENCE [LARGE SCALE GENOMIC DNA]</scope>
</reference>
<feature type="signal peptide" evidence="3">
    <location>
        <begin position="1"/>
        <end position="31"/>
    </location>
</feature>
<evidence type="ECO:0000256" key="1">
    <source>
        <dbReference type="ARBA" id="ARBA00022553"/>
    </source>
</evidence>
<evidence type="ECO:0000313" key="6">
    <source>
        <dbReference type="Proteomes" id="UP001642483"/>
    </source>
</evidence>
<accession>A0ABP0GFF8</accession>
<dbReference type="Pfam" id="PF00313">
    <property type="entry name" value="CSD"/>
    <property type="match status" value="1"/>
</dbReference>
<dbReference type="PROSITE" id="PS51857">
    <property type="entry name" value="CSD_2"/>
    <property type="match status" value="1"/>
</dbReference>
<dbReference type="SUPFAM" id="SSF50249">
    <property type="entry name" value="Nucleic acid-binding proteins"/>
    <property type="match status" value="1"/>
</dbReference>